<proteinExistence type="inferred from homology"/>
<organism evidence="2 3">
    <name type="scientific">Morella rubra</name>
    <name type="common">Chinese bayberry</name>
    <dbReference type="NCBI Taxonomy" id="262757"/>
    <lineage>
        <taxon>Eukaryota</taxon>
        <taxon>Viridiplantae</taxon>
        <taxon>Streptophyta</taxon>
        <taxon>Embryophyta</taxon>
        <taxon>Tracheophyta</taxon>
        <taxon>Spermatophyta</taxon>
        <taxon>Magnoliopsida</taxon>
        <taxon>eudicotyledons</taxon>
        <taxon>Gunneridae</taxon>
        <taxon>Pentapetalae</taxon>
        <taxon>rosids</taxon>
        <taxon>fabids</taxon>
        <taxon>Fagales</taxon>
        <taxon>Myricaceae</taxon>
        <taxon>Morella</taxon>
    </lineage>
</organism>
<comment type="caution">
    <text evidence="2">The sequence shown here is derived from an EMBL/GenBank/DDBJ whole genome shotgun (WGS) entry which is preliminary data.</text>
</comment>
<sequence>MLILRFSKLPDGDYIVEDVNRKSIVLKVEGKLFKFHDGVRLNDADGNPVVTLRKKKATAHARWQVFNGHSIDSNDLLFTGLKSSMFQFKTKLHVFLANNTAEDVFDFKVKESCTHDSCSICAGDASTIVAEMHKKSDKSGKFIVKVHPKMDYAFATTIILILDRMKSSIELKKVSLADVNRNNIVFGVQGDFFKLHDGVRLHDAAGDPFVTLRKKIMTAHSRWQVFRGNSIESKDLLFSARKSSMLQVKTKLHVFLANNTAEDVCDFKVKESSSHDSVPFMLETLPQ</sequence>
<name>A0A6A1WDL1_9ROSI</name>
<dbReference type="PANTHER" id="PTHR31087">
    <property type="match status" value="1"/>
</dbReference>
<dbReference type="SUPFAM" id="SSF54518">
    <property type="entry name" value="Tubby C-terminal domain-like"/>
    <property type="match status" value="2"/>
</dbReference>
<evidence type="ECO:0000313" key="2">
    <source>
        <dbReference type="EMBL" id="KAB1221828.1"/>
    </source>
</evidence>
<dbReference type="EMBL" id="RXIC02000020">
    <property type="protein sequence ID" value="KAB1221828.1"/>
    <property type="molecule type" value="Genomic_DNA"/>
</dbReference>
<evidence type="ECO:0000256" key="1">
    <source>
        <dbReference type="ARBA" id="ARBA00005437"/>
    </source>
</evidence>
<dbReference type="AlphaFoldDB" id="A0A6A1WDL1"/>
<dbReference type="OrthoDB" id="97518at2759"/>
<evidence type="ECO:0000313" key="3">
    <source>
        <dbReference type="Proteomes" id="UP000516437"/>
    </source>
</evidence>
<dbReference type="Gene3D" id="2.40.160.200">
    <property type="entry name" value="LURP1-related"/>
    <property type="match status" value="2"/>
</dbReference>
<keyword evidence="3" id="KW-1185">Reference proteome</keyword>
<comment type="similarity">
    <text evidence="1">Belongs to the LOR family.</text>
</comment>
<gene>
    <name evidence="2" type="ORF">CJ030_MR2G025912</name>
</gene>
<dbReference type="InterPro" id="IPR007612">
    <property type="entry name" value="LOR"/>
</dbReference>
<accession>A0A6A1WDL1</accession>
<dbReference type="Proteomes" id="UP000516437">
    <property type="component" value="Chromosome 2"/>
</dbReference>
<dbReference type="PANTHER" id="PTHR31087:SF85">
    <property type="entry name" value="PROTEIN LURP-ONE-RELATED 7"/>
    <property type="match status" value="1"/>
</dbReference>
<protein>
    <submittedName>
        <fullName evidence="2">Protein LURP-one-related 15</fullName>
    </submittedName>
</protein>
<dbReference type="Pfam" id="PF04525">
    <property type="entry name" value="LOR"/>
    <property type="match status" value="2"/>
</dbReference>
<dbReference type="InterPro" id="IPR038595">
    <property type="entry name" value="LOR_sf"/>
</dbReference>
<reference evidence="2 3" key="1">
    <citation type="journal article" date="2019" name="Plant Biotechnol. J.">
        <title>The red bayberry genome and genetic basis of sex determination.</title>
        <authorList>
            <person name="Jia H.M."/>
            <person name="Jia H.J."/>
            <person name="Cai Q.L."/>
            <person name="Wang Y."/>
            <person name="Zhao H.B."/>
            <person name="Yang W.F."/>
            <person name="Wang G.Y."/>
            <person name="Li Y.H."/>
            <person name="Zhan D.L."/>
            <person name="Shen Y.T."/>
            <person name="Niu Q.F."/>
            <person name="Chang L."/>
            <person name="Qiu J."/>
            <person name="Zhao L."/>
            <person name="Xie H.B."/>
            <person name="Fu W.Y."/>
            <person name="Jin J."/>
            <person name="Li X.W."/>
            <person name="Jiao Y."/>
            <person name="Zhou C.C."/>
            <person name="Tu T."/>
            <person name="Chai C.Y."/>
            <person name="Gao J.L."/>
            <person name="Fan L.J."/>
            <person name="van de Weg E."/>
            <person name="Wang J.Y."/>
            <person name="Gao Z.S."/>
        </authorList>
    </citation>
    <scope>NUCLEOTIDE SEQUENCE [LARGE SCALE GENOMIC DNA]</scope>
    <source>
        <tissue evidence="2">Leaves</tissue>
    </source>
</reference>
<dbReference type="InterPro" id="IPR025659">
    <property type="entry name" value="Tubby-like_C"/>
</dbReference>